<sequence>VDELKVVMWFRDWMASQVERDKQYPPLKVLEHTIPLWAPDTQAPPSKRRSSYTN</sequence>
<comment type="caution">
    <text evidence="1">The sequence shown here is derived from an EMBL/GenBank/DDBJ whole genome shotgun (WGS) entry which is preliminary data.</text>
</comment>
<dbReference type="AlphaFoldDB" id="A0A0F9CPA1"/>
<accession>A0A0F9CPA1</accession>
<reference evidence="1" key="1">
    <citation type="journal article" date="2015" name="Nature">
        <title>Complex archaea that bridge the gap between prokaryotes and eukaryotes.</title>
        <authorList>
            <person name="Spang A."/>
            <person name="Saw J.H."/>
            <person name="Jorgensen S.L."/>
            <person name="Zaremba-Niedzwiedzka K."/>
            <person name="Martijn J."/>
            <person name="Lind A.E."/>
            <person name="van Eijk R."/>
            <person name="Schleper C."/>
            <person name="Guy L."/>
            <person name="Ettema T.J."/>
        </authorList>
    </citation>
    <scope>NUCLEOTIDE SEQUENCE</scope>
</reference>
<dbReference type="EMBL" id="LAZR01045617">
    <property type="protein sequence ID" value="KKK98441.1"/>
    <property type="molecule type" value="Genomic_DNA"/>
</dbReference>
<gene>
    <name evidence="1" type="ORF">LCGC14_2642770</name>
</gene>
<proteinExistence type="predicted"/>
<name>A0A0F9CPA1_9ZZZZ</name>
<organism evidence="1">
    <name type="scientific">marine sediment metagenome</name>
    <dbReference type="NCBI Taxonomy" id="412755"/>
    <lineage>
        <taxon>unclassified sequences</taxon>
        <taxon>metagenomes</taxon>
        <taxon>ecological metagenomes</taxon>
    </lineage>
</organism>
<protein>
    <submittedName>
        <fullName evidence="1">Uncharacterized protein</fullName>
    </submittedName>
</protein>
<feature type="non-terminal residue" evidence="1">
    <location>
        <position position="1"/>
    </location>
</feature>
<evidence type="ECO:0000313" key="1">
    <source>
        <dbReference type="EMBL" id="KKK98441.1"/>
    </source>
</evidence>